<dbReference type="EMBL" id="SOAM01000003">
    <property type="protein sequence ID" value="TDS76123.1"/>
    <property type="molecule type" value="Genomic_DNA"/>
</dbReference>
<keyword evidence="2" id="KW-1185">Reference proteome</keyword>
<evidence type="ECO:0000313" key="2">
    <source>
        <dbReference type="Proteomes" id="UP000295344"/>
    </source>
</evidence>
<dbReference type="Pfam" id="PF02391">
    <property type="entry name" value="MoaE"/>
    <property type="match status" value="1"/>
</dbReference>
<proteinExistence type="predicted"/>
<dbReference type="InterPro" id="IPR036563">
    <property type="entry name" value="MoaE_sf"/>
</dbReference>
<dbReference type="Gene3D" id="3.90.1170.40">
    <property type="entry name" value="Molybdopterin biosynthesis MoaE subunit"/>
    <property type="match status" value="1"/>
</dbReference>
<dbReference type="AlphaFoldDB" id="A0A4R7FFG2"/>
<dbReference type="CDD" id="cd00756">
    <property type="entry name" value="MoaE"/>
    <property type="match status" value="1"/>
</dbReference>
<dbReference type="Proteomes" id="UP000295344">
    <property type="component" value="Unassembled WGS sequence"/>
</dbReference>
<dbReference type="GO" id="GO:0006777">
    <property type="term" value="P:Mo-molybdopterin cofactor biosynthetic process"/>
    <property type="evidence" value="ECO:0007669"/>
    <property type="project" value="InterPro"/>
</dbReference>
<dbReference type="PANTHER" id="PTHR23404">
    <property type="entry name" value="MOLYBDOPTERIN SYNTHASE RELATED"/>
    <property type="match status" value="1"/>
</dbReference>
<sequence length="135" mass="13960">MTVALAAITAEPIDAAVVEAAVLSAADGALVTFRGIIRDHDAGHAVTRLDYSAHPDAAAFLRATCERIAGDLVVAAVHRIGTLDVGDVAVVCAVAAPHRAEAFATCSALIDAIKAEVPIWKRQHSPDGTTEWVGL</sequence>
<comment type="caution">
    <text evidence="1">The sequence shown here is derived from an EMBL/GenBank/DDBJ whole genome shotgun (WGS) entry which is preliminary data.</text>
</comment>
<evidence type="ECO:0000313" key="1">
    <source>
        <dbReference type="EMBL" id="TDS76123.1"/>
    </source>
</evidence>
<dbReference type="InterPro" id="IPR003448">
    <property type="entry name" value="Mopterin_biosynth_MoaE"/>
</dbReference>
<name>A0A4R7FFG2_9MICO</name>
<reference evidence="1 2" key="1">
    <citation type="submission" date="2019-03" db="EMBL/GenBank/DDBJ databases">
        <title>Genomic Encyclopedia of Archaeal and Bacterial Type Strains, Phase II (KMG-II): from individual species to whole genera.</title>
        <authorList>
            <person name="Goeker M."/>
        </authorList>
    </citation>
    <scope>NUCLEOTIDE SEQUENCE [LARGE SCALE GENOMIC DNA]</scope>
    <source>
        <strain evidence="1 2">DSM 24782</strain>
    </source>
</reference>
<accession>A0A4R7FFG2</accession>
<gene>
    <name evidence="1" type="ORF">CLV52_3241</name>
</gene>
<dbReference type="RefSeq" id="WP_133767329.1">
    <property type="nucleotide sequence ID" value="NZ_BAAARP010000001.1"/>
</dbReference>
<organism evidence="1 2">
    <name type="scientific">Amnibacterium kyonggiense</name>
    <dbReference type="NCBI Taxonomy" id="595671"/>
    <lineage>
        <taxon>Bacteria</taxon>
        <taxon>Bacillati</taxon>
        <taxon>Actinomycetota</taxon>
        <taxon>Actinomycetes</taxon>
        <taxon>Micrococcales</taxon>
        <taxon>Microbacteriaceae</taxon>
        <taxon>Amnibacterium</taxon>
    </lineage>
</organism>
<dbReference type="SUPFAM" id="SSF54690">
    <property type="entry name" value="Molybdopterin synthase subunit MoaE"/>
    <property type="match status" value="1"/>
</dbReference>
<protein>
    <submittedName>
        <fullName evidence="1">Molybdopterin synthase subunit MoaE</fullName>
    </submittedName>
</protein>
<dbReference type="OrthoDB" id="9794429at2"/>